<proteinExistence type="predicted"/>
<feature type="transmembrane region" description="Helical" evidence="1">
    <location>
        <begin position="76"/>
        <end position="95"/>
    </location>
</feature>
<evidence type="ECO:0000256" key="1">
    <source>
        <dbReference type="SAM" id="Phobius"/>
    </source>
</evidence>
<evidence type="ECO:0000313" key="3">
    <source>
        <dbReference type="Proteomes" id="UP001597264"/>
    </source>
</evidence>
<keyword evidence="1" id="KW-0812">Transmembrane</keyword>
<gene>
    <name evidence="2" type="ORF">ACFQ2X_00050</name>
</gene>
<protein>
    <submittedName>
        <fullName evidence="2">Uncharacterized protein</fullName>
    </submittedName>
</protein>
<keyword evidence="1" id="KW-1133">Transmembrane helix</keyword>
<feature type="transmembrane region" description="Helical" evidence="1">
    <location>
        <begin position="31"/>
        <end position="48"/>
    </location>
</feature>
<comment type="caution">
    <text evidence="2">The sequence shown here is derived from an EMBL/GenBank/DDBJ whole genome shotgun (WGS) entry which is preliminary data.</text>
</comment>
<accession>A0ABW3U2D7</accession>
<name>A0ABW3U2D7_9GAMM</name>
<dbReference type="Proteomes" id="UP001597264">
    <property type="component" value="Unassembled WGS sequence"/>
</dbReference>
<keyword evidence="3" id="KW-1185">Reference proteome</keyword>
<dbReference type="EMBL" id="JBHTLR010000002">
    <property type="protein sequence ID" value="MFD1214977.1"/>
    <property type="molecule type" value="Genomic_DNA"/>
</dbReference>
<keyword evidence="1" id="KW-0472">Membrane</keyword>
<evidence type="ECO:0000313" key="2">
    <source>
        <dbReference type="EMBL" id="MFD1214977.1"/>
    </source>
</evidence>
<sequence>MEQFEIYLVYAGHAAIFTSTVWVIISGRVMIGFLLLTGFILVGQYGYVAPNMPSDIGDCWAAGHSYYDCLPFWYKLSAHLSQLGMFVVAIGIFKISRSGAHNKKMHGDKRVI</sequence>
<organism evidence="2 3">
    <name type="scientific">Microbulbifer celer</name>
    <dbReference type="NCBI Taxonomy" id="435905"/>
    <lineage>
        <taxon>Bacteria</taxon>
        <taxon>Pseudomonadati</taxon>
        <taxon>Pseudomonadota</taxon>
        <taxon>Gammaproteobacteria</taxon>
        <taxon>Cellvibrionales</taxon>
        <taxon>Microbulbiferaceae</taxon>
        <taxon>Microbulbifer</taxon>
    </lineage>
</organism>
<dbReference type="RefSeq" id="WP_230434997.1">
    <property type="nucleotide sequence ID" value="NZ_CP087715.1"/>
</dbReference>
<reference evidence="3" key="1">
    <citation type="journal article" date="2019" name="Int. J. Syst. Evol. Microbiol.">
        <title>The Global Catalogue of Microorganisms (GCM) 10K type strain sequencing project: providing services to taxonomists for standard genome sequencing and annotation.</title>
        <authorList>
            <consortium name="The Broad Institute Genomics Platform"/>
            <consortium name="The Broad Institute Genome Sequencing Center for Infectious Disease"/>
            <person name="Wu L."/>
            <person name="Ma J."/>
        </authorList>
    </citation>
    <scope>NUCLEOTIDE SEQUENCE [LARGE SCALE GENOMIC DNA]</scope>
    <source>
        <strain evidence="3">CCUG 54356</strain>
    </source>
</reference>